<evidence type="ECO:0000256" key="3">
    <source>
        <dbReference type="ARBA" id="ARBA00022581"/>
    </source>
</evidence>
<dbReference type="OrthoDB" id="16676at10239"/>
<protein>
    <submittedName>
        <fullName evidence="17">PVI</fullName>
    </submittedName>
</protein>
<keyword evidence="8" id="KW-0426">Late protein</keyword>
<evidence type="ECO:0000256" key="5">
    <source>
        <dbReference type="ARBA" id="ARBA00022612"/>
    </source>
</evidence>
<reference evidence="17 18" key="2">
    <citation type="journal article" date="1996" name="Gene">
        <title>Nucleotide sequence of ovine adenovirus tripartite leader sequence and homologues of the IVa2, DNA polymerase and terminal proteins.</title>
        <authorList>
            <person name="Vrati S."/>
            <person name="Brookes D.E."/>
            <person name="Boyle D.B."/>
            <person name="Both G.W."/>
        </authorList>
    </citation>
    <scope>NUCLEOTIDE SEQUENCE [LARGE SCALE GENOMIC DNA]</scope>
    <source>
        <strain evidence="17 18">OAV287</strain>
    </source>
</reference>
<evidence type="ECO:0000256" key="2">
    <source>
        <dbReference type="ARBA" id="ARBA00022562"/>
    </source>
</evidence>
<evidence type="ECO:0000256" key="1">
    <source>
        <dbReference type="ARBA" id="ARBA00022561"/>
    </source>
</evidence>
<dbReference type="GO" id="GO:0043657">
    <property type="term" value="C:host cell"/>
    <property type="evidence" value="ECO:0007669"/>
    <property type="project" value="GOC"/>
</dbReference>
<dbReference type="Pfam" id="PF02993">
    <property type="entry name" value="MCPVI"/>
    <property type="match status" value="1"/>
</dbReference>
<keyword evidence="5" id="KW-1188">Viral release from host cell</keyword>
<evidence type="ECO:0000256" key="16">
    <source>
        <dbReference type="SAM" id="MobiDB-lite"/>
    </source>
</evidence>
<evidence type="ECO:0000256" key="14">
    <source>
        <dbReference type="ARBA" id="ARBA00023200"/>
    </source>
</evidence>
<sequence>MAFSRLAPHCGLTPVYGHTVGICDMRGGFSWSSLGNSFTSGLRNIGSFISNTAQKIGQSQGFQQAKQGLLQSNVLENAGQLAGQTLNTLVDIGRLKVEKDLEKLKQKVIGNDQQITQEQLAQLIASLKPKDEMFVKQSEKIVEPMRPEIKSSQMPVEMSFYDSVSDEPIIKTKEVSPPSFSSESSHSYSHPRKRKRVSGWGAFLDNMTGDGVNFNTRRYCY</sequence>
<evidence type="ECO:0000313" key="18">
    <source>
        <dbReference type="Proteomes" id="UP000008089"/>
    </source>
</evidence>
<evidence type="ECO:0000313" key="17">
    <source>
        <dbReference type="EMBL" id="AAA84978.1"/>
    </source>
</evidence>
<keyword evidence="11" id="KW-1174">Viral penetration via lysis of host organellar membrane</keyword>
<dbReference type="GeneID" id="949180"/>
<dbReference type="InterPro" id="IPR004243">
    <property type="entry name" value="McpVI"/>
</dbReference>
<organism evidence="17 18">
    <name type="scientific">Ovine adenovirus D serotype 7 (isolate OAV287)</name>
    <name type="common">OAdV-7</name>
    <name type="synonym">Ovine adenovirus 7</name>
    <dbReference type="NCBI Taxonomy" id="114430"/>
    <lineage>
        <taxon>Viruses</taxon>
        <taxon>Varidnaviria</taxon>
        <taxon>Bamfordvirae</taxon>
        <taxon>Preplasmiviricota</taxon>
        <taxon>Polisuviricotina</taxon>
        <taxon>Pharingeaviricetes</taxon>
        <taxon>Rowavirales</taxon>
        <taxon>Adenoviridae</taxon>
        <taxon>Barthadenovirus</taxon>
        <taxon>Barthadenovirus ovis</taxon>
        <taxon>Ovine adenovirus D</taxon>
    </lineage>
</organism>
<keyword evidence="10" id="KW-1177">Microtubular inwards viral transport</keyword>
<dbReference type="RefSeq" id="NP_659522.1">
    <property type="nucleotide sequence ID" value="NC_004037.2"/>
</dbReference>
<name>Q83904_ADEO7</name>
<keyword evidence="9" id="KW-0118">Viral capsid assembly</keyword>
<keyword evidence="12" id="KW-1176">Cytoplasmic inwards viral transport</keyword>
<keyword evidence="4" id="KW-1162">Viral penetration into host cytoplasm</keyword>
<evidence type="ECO:0000256" key="15">
    <source>
        <dbReference type="ARBA" id="ARBA00023296"/>
    </source>
</evidence>
<feature type="compositionally biased region" description="Low complexity" evidence="16">
    <location>
        <begin position="176"/>
        <end position="188"/>
    </location>
</feature>
<reference evidence="17 18" key="4">
    <citation type="journal article" date="1997" name="Virology">
        <title>Construction of ovine adenovirus recombinants by gene insertion or deletion of related terminal region sequences.</title>
        <authorList>
            <person name="Xu Z.Z."/>
            <person name="Hyatt A."/>
            <person name="Boyle D.B."/>
            <person name="Both G.W."/>
        </authorList>
    </citation>
    <scope>NUCLEOTIDE SEQUENCE [LARGE SCALE GENOMIC DNA]</scope>
    <source>
        <strain evidence="17 18">OAV287</strain>
    </source>
</reference>
<keyword evidence="1" id="KW-0167">Capsid protein</keyword>
<evidence type="ECO:0000256" key="10">
    <source>
        <dbReference type="ARBA" id="ARBA00022952"/>
    </source>
</evidence>
<keyword evidence="6" id="KW-0832">Ubl conjugation</keyword>
<dbReference type="Proteomes" id="UP000008089">
    <property type="component" value="Segment"/>
</dbReference>
<evidence type="ECO:0000256" key="12">
    <source>
        <dbReference type="ARBA" id="ARBA00023120"/>
    </source>
</evidence>
<reference evidence="17 18" key="3">
    <citation type="journal article" date="1996" name="Virology">
        <title>Unique genome arrangement of an ovine adenovirus: identification of new proteins and proteinase cleavage sites.</title>
        <authorList>
            <person name="Vrati S."/>
            <person name="Brookes D.E."/>
            <person name="Strike P."/>
            <person name="Khatri A."/>
            <person name="Boyle D.B."/>
            <person name="Both G.W."/>
        </authorList>
    </citation>
    <scope>NUCLEOTIDE SEQUENCE [LARGE SCALE GENOMIC DNA]</scope>
    <source>
        <strain evidence="17 18">OAV287</strain>
    </source>
</reference>
<keyword evidence="14" id="KW-1035">Host cytoplasm</keyword>
<dbReference type="GO" id="GO:0019028">
    <property type="term" value="C:viral capsid"/>
    <property type="evidence" value="ECO:0007669"/>
    <property type="project" value="UniProtKB-KW"/>
</dbReference>
<reference evidence="17 18" key="5">
    <citation type="journal article" date="1998" name="Virology">
        <title>Identification of transcripts and promoter regions of ovine adenovirus OAV287.</title>
        <authorList>
            <person name="Khatri A."/>
            <person name="Both G.W."/>
        </authorList>
    </citation>
    <scope>NUCLEOTIDE SEQUENCE [LARGE SCALE GENOMIC DNA]</scope>
    <source>
        <strain evidence="17 18">OAV287</strain>
    </source>
</reference>
<organismHost>
    <name type="scientific">Ovis aries</name>
    <name type="common">Sheep</name>
    <dbReference type="NCBI Taxonomy" id="9940"/>
</organismHost>
<keyword evidence="15" id="KW-1160">Virus entry into host cell</keyword>
<accession>Q83904</accession>
<evidence type="ECO:0000256" key="8">
    <source>
        <dbReference type="ARBA" id="ARBA00022921"/>
    </source>
</evidence>
<evidence type="ECO:0000256" key="4">
    <source>
        <dbReference type="ARBA" id="ARBA00022595"/>
    </source>
</evidence>
<feature type="region of interest" description="Disordered" evidence="16">
    <location>
        <begin position="173"/>
        <end position="192"/>
    </location>
</feature>
<keyword evidence="7" id="KW-0946">Virion</keyword>
<reference evidence="17 18" key="1">
    <citation type="journal article" date="1995" name="Virology">
        <title>Sequence of ovine adenovirus homologs for 100K hexon assembly, 33K, pVIII, and fiber genes: early region E3 is not in the expected location.</title>
        <authorList>
            <person name="Vrati S."/>
            <person name="Boyle D."/>
            <person name="Kocherhans R."/>
            <person name="Both G.W."/>
        </authorList>
    </citation>
    <scope>NUCLEOTIDE SEQUENCE [LARGE SCALE GENOMIC DNA]</scope>
    <source>
        <strain evidence="17 18">OAV287</strain>
    </source>
</reference>
<evidence type="ECO:0000256" key="7">
    <source>
        <dbReference type="ARBA" id="ARBA00022844"/>
    </source>
</evidence>
<keyword evidence="18" id="KW-1185">Reference proteome</keyword>
<proteinExistence type="predicted"/>
<dbReference type="KEGG" id="vg:949180"/>
<evidence type="ECO:0000256" key="13">
    <source>
        <dbReference type="ARBA" id="ARBA00023157"/>
    </source>
</evidence>
<keyword evidence="3" id="KW-0945">Host-virus interaction</keyword>
<keyword evidence="2" id="KW-1048">Host nucleus</keyword>
<dbReference type="GO" id="GO:0039664">
    <property type="term" value="P:lysis of host organelle involved in viral entry into host cell"/>
    <property type="evidence" value="ECO:0007669"/>
    <property type="project" value="UniProtKB-KW"/>
</dbReference>
<dbReference type="EMBL" id="U40839">
    <property type="protein sequence ID" value="AAA84978.1"/>
    <property type="molecule type" value="Genomic_DNA"/>
</dbReference>
<evidence type="ECO:0000256" key="11">
    <source>
        <dbReference type="ARBA" id="ARBA00023099"/>
    </source>
</evidence>
<evidence type="ECO:0000256" key="6">
    <source>
        <dbReference type="ARBA" id="ARBA00022843"/>
    </source>
</evidence>
<dbReference type="GO" id="GO:0075521">
    <property type="term" value="P:microtubule-dependent intracellular transport of viral material towards nucleus"/>
    <property type="evidence" value="ECO:0007669"/>
    <property type="project" value="UniProtKB-KW"/>
</dbReference>
<keyword evidence="13" id="KW-1015">Disulfide bond</keyword>
<evidence type="ECO:0000256" key="9">
    <source>
        <dbReference type="ARBA" id="ARBA00022950"/>
    </source>
</evidence>